<dbReference type="SUPFAM" id="SSF55961">
    <property type="entry name" value="Bet v1-like"/>
    <property type="match status" value="1"/>
</dbReference>
<accession>A0A6I6MIR3</accession>
<dbReference type="Gene3D" id="3.30.530.20">
    <property type="match status" value="1"/>
</dbReference>
<keyword evidence="4" id="KW-1185">Reference proteome</keyword>
<dbReference type="EMBL" id="CP047045">
    <property type="protein sequence ID" value="QGZ95035.1"/>
    <property type="molecule type" value="Genomic_DNA"/>
</dbReference>
<comment type="similarity">
    <text evidence="1">Belongs to the AHA1 family.</text>
</comment>
<organism evidence="3 4">
    <name type="scientific">Terricaulis silvestris</name>
    <dbReference type="NCBI Taxonomy" id="2686094"/>
    <lineage>
        <taxon>Bacteria</taxon>
        <taxon>Pseudomonadati</taxon>
        <taxon>Pseudomonadota</taxon>
        <taxon>Alphaproteobacteria</taxon>
        <taxon>Caulobacterales</taxon>
        <taxon>Caulobacteraceae</taxon>
        <taxon>Terricaulis</taxon>
    </lineage>
</organism>
<feature type="domain" description="Activator of Hsp90 ATPase homologue 1/2-like C-terminal" evidence="2">
    <location>
        <begin position="11"/>
        <end position="138"/>
    </location>
</feature>
<dbReference type="Pfam" id="PF08327">
    <property type="entry name" value="AHSA1"/>
    <property type="match status" value="1"/>
</dbReference>
<evidence type="ECO:0000256" key="1">
    <source>
        <dbReference type="ARBA" id="ARBA00006817"/>
    </source>
</evidence>
<reference evidence="4" key="1">
    <citation type="submission" date="2019-12" db="EMBL/GenBank/DDBJ databases">
        <title>Complete genome of Terracaulis silvestris 0127_4.</title>
        <authorList>
            <person name="Vieira S."/>
            <person name="Riedel T."/>
            <person name="Sproer C."/>
            <person name="Pascual J."/>
            <person name="Boedeker C."/>
            <person name="Overmann J."/>
        </authorList>
    </citation>
    <scope>NUCLEOTIDE SEQUENCE [LARGE SCALE GENOMIC DNA]</scope>
    <source>
        <strain evidence="4">0127_4</strain>
    </source>
</reference>
<evidence type="ECO:0000313" key="4">
    <source>
        <dbReference type="Proteomes" id="UP000431269"/>
    </source>
</evidence>
<proteinExistence type="inferred from homology"/>
<name>A0A6I6MIR3_9CAUL</name>
<dbReference type="InterPro" id="IPR013538">
    <property type="entry name" value="ASHA1/2-like_C"/>
</dbReference>
<dbReference type="InterPro" id="IPR023393">
    <property type="entry name" value="START-like_dom_sf"/>
</dbReference>
<dbReference type="AlphaFoldDB" id="A0A6I6MIR3"/>
<dbReference type="KEGG" id="tsv:DSM104635_01875"/>
<dbReference type="Proteomes" id="UP000431269">
    <property type="component" value="Chromosome"/>
</dbReference>
<protein>
    <submittedName>
        <fullName evidence="3">Activator of Hsp90 ATPase</fullName>
    </submittedName>
</protein>
<evidence type="ECO:0000259" key="2">
    <source>
        <dbReference type="Pfam" id="PF08327"/>
    </source>
</evidence>
<gene>
    <name evidence="3" type="ORF">DSM104635_01875</name>
</gene>
<evidence type="ECO:0000313" key="3">
    <source>
        <dbReference type="EMBL" id="QGZ95035.1"/>
    </source>
</evidence>
<dbReference type="RefSeq" id="WP_228445995.1">
    <property type="nucleotide sequence ID" value="NZ_CP047045.1"/>
</dbReference>
<sequence length="155" mass="17445">MSAVVVSLRVKATPQEAFDVFTQEIAAWWRPSGLFQLTPRGDGELRFEPGETGRLVTTLPNGKDFEIGRVTIWAPGERLAFTWRQATFTPDQVTHVDVRFEALEQQTRVTVEHRGWDAIPEDHAARHGFPLAATQMRLAEHWRALLAALNETLGA</sequence>